<dbReference type="OrthoDB" id="123178at2"/>
<evidence type="ECO:0000313" key="3">
    <source>
        <dbReference type="Proteomes" id="UP000199360"/>
    </source>
</evidence>
<dbReference type="STRING" id="745366.GA0070213_11446"/>
<feature type="compositionally biased region" description="Basic and acidic residues" evidence="1">
    <location>
        <begin position="1"/>
        <end position="15"/>
    </location>
</feature>
<evidence type="ECO:0000313" key="2">
    <source>
        <dbReference type="EMBL" id="SCG74212.1"/>
    </source>
</evidence>
<gene>
    <name evidence="2" type="ORF">GA0070213_11446</name>
</gene>
<reference evidence="3" key="1">
    <citation type="submission" date="2016-06" db="EMBL/GenBank/DDBJ databases">
        <authorList>
            <person name="Varghese N."/>
            <person name="Submissions Spin"/>
        </authorList>
    </citation>
    <scope>NUCLEOTIDE SEQUENCE [LARGE SCALE GENOMIC DNA]</scope>
    <source>
        <strain evidence="3">DSM 45647</strain>
    </source>
</reference>
<feature type="compositionally biased region" description="Acidic residues" evidence="1">
    <location>
        <begin position="174"/>
        <end position="184"/>
    </location>
</feature>
<evidence type="ECO:0000256" key="1">
    <source>
        <dbReference type="SAM" id="MobiDB-lite"/>
    </source>
</evidence>
<protein>
    <submittedName>
        <fullName evidence="2">Uncharacterized protein</fullName>
    </submittedName>
</protein>
<feature type="compositionally biased region" description="Basic and acidic residues" evidence="1">
    <location>
        <begin position="28"/>
        <end position="76"/>
    </location>
</feature>
<dbReference type="RefSeq" id="WP_091069275.1">
    <property type="nucleotide sequence ID" value="NZ_FMDM01000014.1"/>
</dbReference>
<organism evidence="2 3">
    <name type="scientific">Micromonospora humi</name>
    <dbReference type="NCBI Taxonomy" id="745366"/>
    <lineage>
        <taxon>Bacteria</taxon>
        <taxon>Bacillati</taxon>
        <taxon>Actinomycetota</taxon>
        <taxon>Actinomycetes</taxon>
        <taxon>Micromonosporales</taxon>
        <taxon>Micromonosporaceae</taxon>
        <taxon>Micromonospora</taxon>
    </lineage>
</organism>
<keyword evidence="3" id="KW-1185">Reference proteome</keyword>
<sequence>MRQEEQQVTQDHPEAVRSTPVPVPPPGDQDRDGRADGPEDALDDRGTFDDPAVGDDRAAGLDETRAYDAGELRDEADRSDDDEARDDDGRPGFAEPAPLPTAFGAATVGDAVAASALAGGRPQDERDARGEDTAVPGDGAPGRTDPLDDERADPTAGDRLHDRDHWAAEHPDADPDGDLVDDGDRDGSVADAHADRDDTLVDDEHRDDALAADTDRDGAPDRDRDDAVAAGAVGYGSPEPGLVDPDAEPVPTDAEATGRHHDTVAPDAATAAAGAVAGGAAGAALAGADRPTPGAVPGDAATLFAADAAQGFRDRWRDVQLRFVDDPKAAVGEAESLVEEAIEALSTALREQRTKLGTWQESGSSDTEQLRVAVRGYRDFLDRVLGR</sequence>
<dbReference type="AlphaFoldDB" id="A0A1C5JUH2"/>
<feature type="compositionally biased region" description="Basic and acidic residues" evidence="1">
    <location>
        <begin position="152"/>
        <end position="173"/>
    </location>
</feature>
<name>A0A1C5JUH2_9ACTN</name>
<feature type="region of interest" description="Disordered" evidence="1">
    <location>
        <begin position="1"/>
        <end position="268"/>
    </location>
</feature>
<proteinExistence type="predicted"/>
<dbReference type="EMBL" id="FMDM01000014">
    <property type="protein sequence ID" value="SCG74212.1"/>
    <property type="molecule type" value="Genomic_DNA"/>
</dbReference>
<feature type="compositionally biased region" description="Basic and acidic residues" evidence="1">
    <location>
        <begin position="185"/>
        <end position="227"/>
    </location>
</feature>
<accession>A0A1C5JUH2</accession>
<dbReference type="Proteomes" id="UP000199360">
    <property type="component" value="Unassembled WGS sequence"/>
</dbReference>
<feature type="compositionally biased region" description="Low complexity" evidence="1">
    <location>
        <begin position="102"/>
        <end position="120"/>
    </location>
</feature>
<feature type="compositionally biased region" description="Acidic residues" evidence="1">
    <location>
        <begin position="77"/>
        <end position="86"/>
    </location>
</feature>
<feature type="compositionally biased region" description="Basic and acidic residues" evidence="1">
    <location>
        <begin position="122"/>
        <end position="132"/>
    </location>
</feature>